<reference evidence="1 2" key="1">
    <citation type="journal article" date="2017" name="Water Res.">
        <title>Discovery and metagenomic analysis of an anammox bacterial enrichment related to Candidatus "Brocadia caroliniensis" in a full-scale glycerol-fed nitritation-denitritation separate centrate treatment process.</title>
        <authorList>
            <person name="Park H."/>
            <person name="Brotto A.C."/>
            <person name="van Loosdrecht M.C."/>
            <person name="Chandran K."/>
        </authorList>
    </citation>
    <scope>NUCLEOTIDE SEQUENCE [LARGE SCALE GENOMIC DNA]</scope>
    <source>
        <strain evidence="1">26THWARD</strain>
    </source>
</reference>
<comment type="caution">
    <text evidence="1">The sequence shown here is derived from an EMBL/GenBank/DDBJ whole genome shotgun (WGS) entry which is preliminary data.</text>
</comment>
<dbReference type="Proteomes" id="UP000189681">
    <property type="component" value="Unassembled WGS sequence"/>
</dbReference>
<evidence type="ECO:0000313" key="2">
    <source>
        <dbReference type="Proteomes" id="UP000189681"/>
    </source>
</evidence>
<dbReference type="AlphaFoldDB" id="A0A1V4ARA5"/>
<gene>
    <name evidence="1" type="ORF">AYP45_13705</name>
</gene>
<evidence type="ECO:0000313" key="1">
    <source>
        <dbReference type="EMBL" id="OOP55621.1"/>
    </source>
</evidence>
<dbReference type="EMBL" id="AYTS01000127">
    <property type="protein sequence ID" value="OOP55621.1"/>
    <property type="molecule type" value="Genomic_DNA"/>
</dbReference>
<dbReference type="InterPro" id="IPR011467">
    <property type="entry name" value="DUF1573"/>
</dbReference>
<name>A0A1V4ARA5_9BACT</name>
<dbReference type="STRING" id="1004156.AYP45_13705"/>
<proteinExistence type="predicted"/>
<accession>A0A1V4ARA5</accession>
<dbReference type="Pfam" id="PF07610">
    <property type="entry name" value="DUF1573"/>
    <property type="match status" value="1"/>
</dbReference>
<organism evidence="1 2">
    <name type="scientific">Candidatus Brocadia carolinensis</name>
    <dbReference type="NCBI Taxonomy" id="1004156"/>
    <lineage>
        <taxon>Bacteria</taxon>
        <taxon>Pseudomonadati</taxon>
        <taxon>Planctomycetota</taxon>
        <taxon>Candidatus Brocadiia</taxon>
        <taxon>Candidatus Brocadiales</taxon>
        <taxon>Candidatus Brocadiaceae</taxon>
        <taxon>Candidatus Brocadia</taxon>
    </lineage>
</organism>
<sequence>MVFEEQTYNFGKIYIGEIVEHGFKFKNQGSAELLVKKC</sequence>
<protein>
    <submittedName>
        <fullName evidence="1">Uncharacterized protein</fullName>
    </submittedName>
</protein>